<reference evidence="2" key="2">
    <citation type="submission" date="2022-01" db="EMBL/GenBank/DDBJ databases">
        <authorList>
            <person name="Yamashiro T."/>
            <person name="Shiraishi A."/>
            <person name="Satake H."/>
            <person name="Nakayama K."/>
        </authorList>
    </citation>
    <scope>NUCLEOTIDE SEQUENCE</scope>
</reference>
<evidence type="ECO:0008006" key="4">
    <source>
        <dbReference type="Google" id="ProtNLM"/>
    </source>
</evidence>
<accession>A0ABQ5HFU9</accession>
<evidence type="ECO:0000313" key="3">
    <source>
        <dbReference type="Proteomes" id="UP001151760"/>
    </source>
</evidence>
<sequence length="231" mass="25787">MKSRGQLESGSESPPLLAAYLGRGENGQTLHSSRTFIHGGHQTSVNTGGNLLPNIILPMPRAEIPPSEGPSPIIPMEDMPHKLLRAPMYPLPNAPTYLNHGPTCLFTDSTGCVTPFVCWIKDYPLPDGLKMPSHVGSYDGKGYPNNYLHLFDGAIRSILNYEDLKAKLRSHFSQQKKFMKTHLAVHNIKQREGESTRAFVTRYIDDTLQPFEGKGNLQPEVTKKDQRDTKH</sequence>
<dbReference type="Proteomes" id="UP001151760">
    <property type="component" value="Unassembled WGS sequence"/>
</dbReference>
<proteinExistence type="predicted"/>
<protein>
    <recommendedName>
        <fullName evidence="4">Retrotransposon gag domain-containing protein</fullName>
    </recommendedName>
</protein>
<name>A0ABQ5HFU9_9ASTR</name>
<gene>
    <name evidence="2" type="ORF">Tco_1067809</name>
</gene>
<evidence type="ECO:0000313" key="2">
    <source>
        <dbReference type="EMBL" id="GJT86092.1"/>
    </source>
</evidence>
<feature type="compositionally biased region" description="Basic and acidic residues" evidence="1">
    <location>
        <begin position="221"/>
        <end position="231"/>
    </location>
</feature>
<organism evidence="2 3">
    <name type="scientific">Tanacetum coccineum</name>
    <dbReference type="NCBI Taxonomy" id="301880"/>
    <lineage>
        <taxon>Eukaryota</taxon>
        <taxon>Viridiplantae</taxon>
        <taxon>Streptophyta</taxon>
        <taxon>Embryophyta</taxon>
        <taxon>Tracheophyta</taxon>
        <taxon>Spermatophyta</taxon>
        <taxon>Magnoliopsida</taxon>
        <taxon>eudicotyledons</taxon>
        <taxon>Gunneridae</taxon>
        <taxon>Pentapetalae</taxon>
        <taxon>asterids</taxon>
        <taxon>campanulids</taxon>
        <taxon>Asterales</taxon>
        <taxon>Asteraceae</taxon>
        <taxon>Asteroideae</taxon>
        <taxon>Anthemideae</taxon>
        <taxon>Anthemidinae</taxon>
        <taxon>Tanacetum</taxon>
    </lineage>
</organism>
<comment type="caution">
    <text evidence="2">The sequence shown here is derived from an EMBL/GenBank/DDBJ whole genome shotgun (WGS) entry which is preliminary data.</text>
</comment>
<feature type="region of interest" description="Disordered" evidence="1">
    <location>
        <begin position="210"/>
        <end position="231"/>
    </location>
</feature>
<evidence type="ECO:0000256" key="1">
    <source>
        <dbReference type="SAM" id="MobiDB-lite"/>
    </source>
</evidence>
<reference evidence="2" key="1">
    <citation type="journal article" date="2022" name="Int. J. Mol. Sci.">
        <title>Draft Genome of Tanacetum Coccineum: Genomic Comparison of Closely Related Tanacetum-Family Plants.</title>
        <authorList>
            <person name="Yamashiro T."/>
            <person name="Shiraishi A."/>
            <person name="Nakayama K."/>
            <person name="Satake H."/>
        </authorList>
    </citation>
    <scope>NUCLEOTIDE SEQUENCE</scope>
</reference>
<dbReference type="EMBL" id="BQNB010019513">
    <property type="protein sequence ID" value="GJT86092.1"/>
    <property type="molecule type" value="Genomic_DNA"/>
</dbReference>
<keyword evidence="3" id="KW-1185">Reference proteome</keyword>